<evidence type="ECO:0000256" key="1">
    <source>
        <dbReference type="SAM" id="Coils"/>
    </source>
</evidence>
<gene>
    <name evidence="3" type="ORF">DRV85_06760</name>
</gene>
<accession>A0A365U8Z5</accession>
<evidence type="ECO:0000256" key="2">
    <source>
        <dbReference type="SAM" id="Phobius"/>
    </source>
</evidence>
<dbReference type="PANTHER" id="PTHR32309:SF31">
    <property type="entry name" value="CAPSULAR EXOPOLYSACCHARIDE FAMILY"/>
    <property type="match status" value="1"/>
</dbReference>
<keyword evidence="4" id="KW-1185">Reference proteome</keyword>
<dbReference type="EMBL" id="QNTQ01000006">
    <property type="protein sequence ID" value="RBI85439.1"/>
    <property type="molecule type" value="Genomic_DNA"/>
</dbReference>
<evidence type="ECO:0000313" key="3">
    <source>
        <dbReference type="EMBL" id="RBI85439.1"/>
    </source>
</evidence>
<organism evidence="3 4">
    <name type="scientific">Rhodosalinus halophilus</name>
    <dbReference type="NCBI Taxonomy" id="2259333"/>
    <lineage>
        <taxon>Bacteria</taxon>
        <taxon>Pseudomonadati</taxon>
        <taxon>Pseudomonadota</taxon>
        <taxon>Alphaproteobacteria</taxon>
        <taxon>Rhodobacterales</taxon>
        <taxon>Paracoccaceae</taxon>
        <taxon>Rhodosalinus</taxon>
    </lineage>
</organism>
<keyword evidence="2" id="KW-0812">Transmembrane</keyword>
<keyword evidence="2" id="KW-1133">Transmembrane helix</keyword>
<dbReference type="InterPro" id="IPR050445">
    <property type="entry name" value="Bact_polysacc_biosynth/exp"/>
</dbReference>
<dbReference type="OrthoDB" id="7642308at2"/>
<sequence length="438" mass="48913">MTGLAPVDQVLSIVRRRFWLMAAIVVAGCAASVWYALNQPRAYQAVAAMQIRGPVVEEAGRASRMTVADQLDLIERRVMARDNLAALVETYDLFSDLPNLTTLEKVRLMREAVELEEMANDAPPYTPEGRIPAGMIIRVRLGDPELAAVVANDLLGRVVAASRRGLIEQARTAETFFVEEEARVSAEIEALEAEIADFKQEHAEGLPENLTSLRTQLSGLREAELEVERQILALDTTGERQRLEVLQRQRAMLENQRDLLRDRIDEIEATLARAPRIEQEYRALTRELAQLQEQFEMVTRRRAEAEMTRILEDRQNAEIFEVLETAIPPEYPISRSRRAIATAGGVASLAAAAIVAALLEFLNPAIRTAAQLEKALQIRPVVTIPTVRTRWEVRRRWIFGTAGLVLIAVGLPILLRLASSHVPALRPLAERLPALPQS</sequence>
<evidence type="ECO:0000313" key="4">
    <source>
        <dbReference type="Proteomes" id="UP000253370"/>
    </source>
</evidence>
<keyword evidence="2" id="KW-0472">Membrane</keyword>
<comment type="caution">
    <text evidence="3">The sequence shown here is derived from an EMBL/GenBank/DDBJ whole genome shotgun (WGS) entry which is preliminary data.</text>
</comment>
<feature type="transmembrane region" description="Helical" evidence="2">
    <location>
        <begin position="339"/>
        <end position="362"/>
    </location>
</feature>
<keyword evidence="1" id="KW-0175">Coiled coil</keyword>
<feature type="coiled-coil region" evidence="1">
    <location>
        <begin position="236"/>
        <end position="308"/>
    </location>
</feature>
<feature type="transmembrane region" description="Helical" evidence="2">
    <location>
        <begin position="18"/>
        <end position="37"/>
    </location>
</feature>
<name>A0A365U8Z5_9RHOB</name>
<proteinExistence type="predicted"/>
<protein>
    <submittedName>
        <fullName evidence="3">Chain-length determining protein</fullName>
    </submittedName>
</protein>
<reference evidence="3 4" key="1">
    <citation type="submission" date="2018-07" db="EMBL/GenBank/DDBJ databases">
        <title>Rhodosalinus sp. strain E84T genomic sequence and assembly.</title>
        <authorList>
            <person name="Liu Z.-W."/>
            <person name="Lu D.-C."/>
        </authorList>
    </citation>
    <scope>NUCLEOTIDE SEQUENCE [LARGE SCALE GENOMIC DNA]</scope>
    <source>
        <strain evidence="3 4">E84</strain>
    </source>
</reference>
<dbReference type="RefSeq" id="WP_113288698.1">
    <property type="nucleotide sequence ID" value="NZ_QNTQ01000006.1"/>
</dbReference>
<feature type="transmembrane region" description="Helical" evidence="2">
    <location>
        <begin position="397"/>
        <end position="418"/>
    </location>
</feature>
<dbReference type="AlphaFoldDB" id="A0A365U8Z5"/>
<dbReference type="Proteomes" id="UP000253370">
    <property type="component" value="Unassembled WGS sequence"/>
</dbReference>
<dbReference type="PANTHER" id="PTHR32309">
    <property type="entry name" value="TYROSINE-PROTEIN KINASE"/>
    <property type="match status" value="1"/>
</dbReference>